<keyword evidence="1" id="KW-1133">Transmembrane helix</keyword>
<organism evidence="2 3">
    <name type="scientific">Barrientosiimonas humi</name>
    <dbReference type="NCBI Taxonomy" id="999931"/>
    <lineage>
        <taxon>Bacteria</taxon>
        <taxon>Bacillati</taxon>
        <taxon>Actinomycetota</taxon>
        <taxon>Actinomycetes</taxon>
        <taxon>Micrococcales</taxon>
        <taxon>Dermacoccaceae</taxon>
        <taxon>Barrientosiimonas</taxon>
    </lineage>
</organism>
<gene>
    <name evidence="2" type="ORF">FB554_2354</name>
</gene>
<accession>A0A542XEE3</accession>
<evidence type="ECO:0000313" key="2">
    <source>
        <dbReference type="EMBL" id="TQL34194.1"/>
    </source>
</evidence>
<evidence type="ECO:0000313" key="3">
    <source>
        <dbReference type="Proteomes" id="UP000318336"/>
    </source>
</evidence>
<proteinExistence type="predicted"/>
<dbReference type="Pfam" id="PF14155">
    <property type="entry name" value="DUF4307"/>
    <property type="match status" value="1"/>
</dbReference>
<keyword evidence="1" id="KW-0472">Membrane</keyword>
<dbReference type="EMBL" id="VFOK01000001">
    <property type="protein sequence ID" value="TQL34194.1"/>
    <property type="molecule type" value="Genomic_DNA"/>
</dbReference>
<dbReference type="Proteomes" id="UP000318336">
    <property type="component" value="Unassembled WGS sequence"/>
</dbReference>
<evidence type="ECO:0000256" key="1">
    <source>
        <dbReference type="SAM" id="Phobius"/>
    </source>
</evidence>
<dbReference type="InterPro" id="IPR025443">
    <property type="entry name" value="DUF4307"/>
</dbReference>
<protein>
    <submittedName>
        <fullName evidence="2">Uncharacterized protein DUF4307</fullName>
    </submittedName>
</protein>
<comment type="caution">
    <text evidence="2">The sequence shown here is derived from an EMBL/GenBank/DDBJ whole genome shotgun (WGS) entry which is preliminary data.</text>
</comment>
<keyword evidence="1" id="KW-0812">Transmembrane</keyword>
<dbReference type="AlphaFoldDB" id="A0A542XEE3"/>
<sequence length="131" mass="14304">MPIPRPAPEQRRWWIFGTIAITLAVAVTVWFGISASSGISWQDTGRTTVDDRTVQVRFDVIDPENGPVTCTLVALAPDKSTVGRRTVALPASRFESTRHVVEVKTTQRAVATTVESCQRTPTDTPGVTPRS</sequence>
<keyword evidence="3" id="KW-1185">Reference proteome</keyword>
<name>A0A542XEE3_9MICO</name>
<dbReference type="RefSeq" id="WP_170206860.1">
    <property type="nucleotide sequence ID" value="NZ_CAJTBP010000001.1"/>
</dbReference>
<feature type="transmembrane region" description="Helical" evidence="1">
    <location>
        <begin position="12"/>
        <end position="33"/>
    </location>
</feature>
<reference evidence="2 3" key="1">
    <citation type="submission" date="2019-06" db="EMBL/GenBank/DDBJ databases">
        <title>Sequencing the genomes of 1000 actinobacteria strains.</title>
        <authorList>
            <person name="Klenk H.-P."/>
        </authorList>
    </citation>
    <scope>NUCLEOTIDE SEQUENCE [LARGE SCALE GENOMIC DNA]</scope>
    <source>
        <strain evidence="2 3">DSM 24617</strain>
    </source>
</reference>